<keyword evidence="6 11" id="KW-0808">Transferase</keyword>
<dbReference type="AlphaFoldDB" id="A0AA41ZDL1"/>
<dbReference type="Gene3D" id="2.170.190.11">
    <property type="entry name" value="Molybdopterin biosynthesis moea protein, domain 3"/>
    <property type="match status" value="1"/>
</dbReference>
<keyword evidence="7 11" id="KW-0479">Metal-binding</keyword>
<dbReference type="FunFam" id="3.40.980.10:FF:000004">
    <property type="entry name" value="Molybdopterin molybdenumtransferase"/>
    <property type="match status" value="1"/>
</dbReference>
<dbReference type="SUPFAM" id="SSF63867">
    <property type="entry name" value="MoeA C-terminal domain-like"/>
    <property type="match status" value="1"/>
</dbReference>
<dbReference type="NCBIfam" id="NF045515">
    <property type="entry name" value="Glp_gephyrin"/>
    <property type="match status" value="1"/>
</dbReference>
<dbReference type="InterPro" id="IPR005111">
    <property type="entry name" value="MoeA_C_domain_IV"/>
</dbReference>
<evidence type="ECO:0000256" key="4">
    <source>
        <dbReference type="ARBA" id="ARBA00010763"/>
    </source>
</evidence>
<dbReference type="SMART" id="SM00852">
    <property type="entry name" value="MoCF_biosynth"/>
    <property type="match status" value="1"/>
</dbReference>
<evidence type="ECO:0000256" key="2">
    <source>
        <dbReference type="ARBA" id="ARBA00002901"/>
    </source>
</evidence>
<dbReference type="Pfam" id="PF03454">
    <property type="entry name" value="MoeA_C"/>
    <property type="match status" value="1"/>
</dbReference>
<evidence type="ECO:0000313" key="14">
    <source>
        <dbReference type="Proteomes" id="UP001165678"/>
    </source>
</evidence>
<proteinExistence type="inferred from homology"/>
<dbReference type="InterPro" id="IPR005110">
    <property type="entry name" value="MoeA_linker/N"/>
</dbReference>
<name>A0AA41ZDL1_9GAMM</name>
<dbReference type="NCBIfam" id="TIGR00177">
    <property type="entry name" value="molyb_syn"/>
    <property type="match status" value="1"/>
</dbReference>
<dbReference type="InterPro" id="IPR001453">
    <property type="entry name" value="MoaB/Mog_dom"/>
</dbReference>
<evidence type="ECO:0000256" key="11">
    <source>
        <dbReference type="RuleBase" id="RU365090"/>
    </source>
</evidence>
<accession>A0AA41ZDL1</accession>
<comment type="similarity">
    <text evidence="4 11">Belongs to the MoeA family.</text>
</comment>
<gene>
    <name evidence="13" type="ORF">OQ287_03755</name>
</gene>
<dbReference type="EC" id="2.10.1.1" evidence="11"/>
<dbReference type="PROSITE" id="PS01079">
    <property type="entry name" value="MOCF_BIOSYNTHESIS_2"/>
    <property type="match status" value="1"/>
</dbReference>
<dbReference type="Gene3D" id="3.90.105.10">
    <property type="entry name" value="Molybdopterin biosynthesis moea protein, domain 2"/>
    <property type="match status" value="1"/>
</dbReference>
<dbReference type="InterPro" id="IPR036425">
    <property type="entry name" value="MoaB/Mog-like_dom_sf"/>
</dbReference>
<dbReference type="CDD" id="cd00887">
    <property type="entry name" value="MoeA"/>
    <property type="match status" value="1"/>
</dbReference>
<evidence type="ECO:0000259" key="12">
    <source>
        <dbReference type="SMART" id="SM00852"/>
    </source>
</evidence>
<evidence type="ECO:0000256" key="3">
    <source>
        <dbReference type="ARBA" id="ARBA00005046"/>
    </source>
</evidence>
<sequence length="394" mass="41933">MAELHSVDEALNATLSLARRMPNEQCLLHRATGRVLACDIHATIDMPPFDNSAMDGYALRARDGGQALTVSQRIPAGHAPSPLEAGTCARIFTGARLPEGADTVIMQEQVEITDEGQAVFTADLPVSNNIRQQGGELRRGNRLLAAGACITPAALGLLASQGLGEITVVQRPRIALLTSGDEVILPGRALAEGQIYNSNRYQLAALIEQFGGELVAIDHLPDQYDASRQALEQYARQADIIVTAGGVSVGEEDHVRHAIEAVGQVAMWRLAMKPGKPLTLGHIGNTAVIGLAGNPVSGFVSSYLFLRPLIGSMLGCPAMSQLRKRTVSAGFETRTNARCHYLRVVIDEHGKAHLTGAQDSSMLSSCVDATALAVIDPHRHIQPGDDITCLELPG</sequence>
<evidence type="ECO:0000313" key="13">
    <source>
        <dbReference type="EMBL" id="MCX2523344.1"/>
    </source>
</evidence>
<dbReference type="InterPro" id="IPR036135">
    <property type="entry name" value="MoeA_linker/N_sf"/>
</dbReference>
<dbReference type="SUPFAM" id="SSF63882">
    <property type="entry name" value="MoeA N-terminal region -like"/>
    <property type="match status" value="1"/>
</dbReference>
<evidence type="ECO:0000256" key="8">
    <source>
        <dbReference type="ARBA" id="ARBA00022842"/>
    </source>
</evidence>
<comment type="pathway">
    <text evidence="3 11">Cofactor biosynthesis; molybdopterin biosynthesis.</text>
</comment>
<evidence type="ECO:0000256" key="1">
    <source>
        <dbReference type="ARBA" id="ARBA00001946"/>
    </source>
</evidence>
<dbReference type="Gene3D" id="2.40.340.10">
    <property type="entry name" value="MoeA, C-terminal, domain IV"/>
    <property type="match status" value="1"/>
</dbReference>
<evidence type="ECO:0000256" key="7">
    <source>
        <dbReference type="ARBA" id="ARBA00022723"/>
    </source>
</evidence>
<keyword evidence="5 11" id="KW-0500">Molybdenum</keyword>
<dbReference type="Pfam" id="PF03453">
    <property type="entry name" value="MoeA_N"/>
    <property type="match status" value="1"/>
</dbReference>
<dbReference type="RefSeq" id="WP_265895634.1">
    <property type="nucleotide sequence ID" value="NZ_JAPIVE010000001.1"/>
</dbReference>
<evidence type="ECO:0000256" key="5">
    <source>
        <dbReference type="ARBA" id="ARBA00022505"/>
    </source>
</evidence>
<dbReference type="PANTHER" id="PTHR10192">
    <property type="entry name" value="MOLYBDOPTERIN BIOSYNTHESIS PROTEIN"/>
    <property type="match status" value="1"/>
</dbReference>
<comment type="cofactor">
    <cofactor evidence="1 11">
        <name>Mg(2+)</name>
        <dbReference type="ChEBI" id="CHEBI:18420"/>
    </cofactor>
</comment>
<keyword evidence="8 11" id="KW-0460">Magnesium</keyword>
<dbReference type="Gene3D" id="3.40.980.10">
    <property type="entry name" value="MoaB/Mog-like domain"/>
    <property type="match status" value="1"/>
</dbReference>
<dbReference type="SUPFAM" id="SSF53218">
    <property type="entry name" value="Molybdenum cofactor biosynthesis proteins"/>
    <property type="match status" value="1"/>
</dbReference>
<comment type="caution">
    <text evidence="13">The sequence shown here is derived from an EMBL/GenBank/DDBJ whole genome shotgun (WGS) entry which is preliminary data.</text>
</comment>
<dbReference type="GO" id="GO:0061599">
    <property type="term" value="F:molybdopterin molybdotransferase activity"/>
    <property type="evidence" value="ECO:0007669"/>
    <property type="project" value="UniProtKB-UniRule"/>
</dbReference>
<dbReference type="PANTHER" id="PTHR10192:SF5">
    <property type="entry name" value="GEPHYRIN"/>
    <property type="match status" value="1"/>
</dbReference>
<dbReference type="Proteomes" id="UP001165678">
    <property type="component" value="Unassembled WGS sequence"/>
</dbReference>
<organism evidence="13 14">
    <name type="scientific">Larsenimonas rhizosphaerae</name>
    <dbReference type="NCBI Taxonomy" id="2944682"/>
    <lineage>
        <taxon>Bacteria</taxon>
        <taxon>Pseudomonadati</taxon>
        <taxon>Pseudomonadota</taxon>
        <taxon>Gammaproteobacteria</taxon>
        <taxon>Oceanospirillales</taxon>
        <taxon>Halomonadaceae</taxon>
        <taxon>Larsenimonas</taxon>
    </lineage>
</organism>
<dbReference type="InterPro" id="IPR038987">
    <property type="entry name" value="MoeA-like"/>
</dbReference>
<comment type="function">
    <text evidence="2 11">Catalyzes the insertion of molybdate into adenylated molybdopterin with the concomitant release of AMP.</text>
</comment>
<dbReference type="InterPro" id="IPR036688">
    <property type="entry name" value="MoeA_C_domain_IV_sf"/>
</dbReference>
<protein>
    <recommendedName>
        <fullName evidence="11">Molybdopterin molybdenumtransferase</fullName>
        <ecNumber evidence="11">2.10.1.1</ecNumber>
    </recommendedName>
</protein>
<evidence type="ECO:0000256" key="6">
    <source>
        <dbReference type="ARBA" id="ARBA00022679"/>
    </source>
</evidence>
<dbReference type="GO" id="GO:0006777">
    <property type="term" value="P:Mo-molybdopterin cofactor biosynthetic process"/>
    <property type="evidence" value="ECO:0007669"/>
    <property type="project" value="UniProtKB-UniRule"/>
</dbReference>
<dbReference type="EMBL" id="JAPIVE010000001">
    <property type="protein sequence ID" value="MCX2523344.1"/>
    <property type="molecule type" value="Genomic_DNA"/>
</dbReference>
<keyword evidence="14" id="KW-1185">Reference proteome</keyword>
<dbReference type="GO" id="GO:0005829">
    <property type="term" value="C:cytosol"/>
    <property type="evidence" value="ECO:0007669"/>
    <property type="project" value="TreeGrafter"/>
</dbReference>
<evidence type="ECO:0000256" key="9">
    <source>
        <dbReference type="ARBA" id="ARBA00023150"/>
    </source>
</evidence>
<dbReference type="GO" id="GO:0046872">
    <property type="term" value="F:metal ion binding"/>
    <property type="evidence" value="ECO:0007669"/>
    <property type="project" value="UniProtKB-UniRule"/>
</dbReference>
<reference evidence="13" key="1">
    <citation type="submission" date="2022-11" db="EMBL/GenBank/DDBJ databases">
        <title>Larsenimonas rhizosphaerae sp. nov., isolated from a tidal mudflat.</title>
        <authorList>
            <person name="Lee S.D."/>
            <person name="Kim I.S."/>
        </authorList>
    </citation>
    <scope>NUCLEOTIDE SEQUENCE</scope>
    <source>
        <strain evidence="13">GH2-1</strain>
    </source>
</reference>
<dbReference type="Pfam" id="PF00994">
    <property type="entry name" value="MoCF_biosynth"/>
    <property type="match status" value="1"/>
</dbReference>
<keyword evidence="9 11" id="KW-0501">Molybdenum cofactor biosynthesis</keyword>
<evidence type="ECO:0000256" key="10">
    <source>
        <dbReference type="ARBA" id="ARBA00047317"/>
    </source>
</evidence>
<feature type="domain" description="MoaB/Mog" evidence="12">
    <location>
        <begin position="175"/>
        <end position="312"/>
    </location>
</feature>
<comment type="catalytic activity">
    <reaction evidence="10">
        <text>adenylyl-molybdopterin + molybdate = Mo-molybdopterin + AMP + H(+)</text>
        <dbReference type="Rhea" id="RHEA:35047"/>
        <dbReference type="ChEBI" id="CHEBI:15378"/>
        <dbReference type="ChEBI" id="CHEBI:36264"/>
        <dbReference type="ChEBI" id="CHEBI:62727"/>
        <dbReference type="ChEBI" id="CHEBI:71302"/>
        <dbReference type="ChEBI" id="CHEBI:456215"/>
        <dbReference type="EC" id="2.10.1.1"/>
    </reaction>
</comment>
<dbReference type="InterPro" id="IPR008284">
    <property type="entry name" value="MoCF_biosynth_CS"/>
</dbReference>